<protein>
    <submittedName>
        <fullName evidence="2">Uncharacterized protein</fullName>
    </submittedName>
</protein>
<evidence type="ECO:0000313" key="2">
    <source>
        <dbReference type="EMBL" id="QUD87639.1"/>
    </source>
</evidence>
<feature type="transmembrane region" description="Helical" evidence="1">
    <location>
        <begin position="37"/>
        <end position="63"/>
    </location>
</feature>
<proteinExistence type="predicted"/>
<keyword evidence="1" id="KW-1133">Transmembrane helix</keyword>
<accession>A0A975FZ46</accession>
<name>A0A975FZ46_9CAUL</name>
<evidence type="ECO:0000256" key="1">
    <source>
        <dbReference type="SAM" id="Phobius"/>
    </source>
</evidence>
<keyword evidence="3" id="KW-1185">Reference proteome</keyword>
<evidence type="ECO:0000313" key="3">
    <source>
        <dbReference type="Proteomes" id="UP000676409"/>
    </source>
</evidence>
<keyword evidence="1" id="KW-0812">Transmembrane</keyword>
<keyword evidence="1" id="KW-0472">Membrane</keyword>
<dbReference type="EMBL" id="CP073078">
    <property type="protein sequence ID" value="QUD87639.1"/>
    <property type="molecule type" value="Genomic_DNA"/>
</dbReference>
<reference evidence="2" key="1">
    <citation type="submission" date="2021-04" db="EMBL/GenBank/DDBJ databases">
        <title>The complete genome sequence of Caulobacter sp. S6.</title>
        <authorList>
            <person name="Tang Y."/>
            <person name="Ouyang W."/>
            <person name="Liu Q."/>
            <person name="Huang B."/>
            <person name="Guo Z."/>
            <person name="Lei P."/>
        </authorList>
    </citation>
    <scope>NUCLEOTIDE SEQUENCE</scope>
    <source>
        <strain evidence="2">S6</strain>
    </source>
</reference>
<dbReference type="RefSeq" id="WP_211937691.1">
    <property type="nucleotide sequence ID" value="NZ_CP073078.1"/>
</dbReference>
<organism evidence="2 3">
    <name type="scientific">Phenylobacterium montanum</name>
    <dbReference type="NCBI Taxonomy" id="2823693"/>
    <lineage>
        <taxon>Bacteria</taxon>
        <taxon>Pseudomonadati</taxon>
        <taxon>Pseudomonadota</taxon>
        <taxon>Alphaproteobacteria</taxon>
        <taxon>Caulobacterales</taxon>
        <taxon>Caulobacteraceae</taxon>
        <taxon>Phenylobacterium</taxon>
    </lineage>
</organism>
<dbReference type="Proteomes" id="UP000676409">
    <property type="component" value="Chromosome"/>
</dbReference>
<dbReference type="KEGG" id="caul:KCG34_21740"/>
<dbReference type="AlphaFoldDB" id="A0A975FZ46"/>
<sequence>MLQKAMMAAAALAAMAVAAAVGVIALAFALYALLRDLIGPAGAAACVAAVAALAIALAGLFAARGADQPEDTESFGLAEKLLELVRDKPLASAGVALAAGLLVMRNPAVIGVIVRTLLEAWQAPQPKAKGRRSRS</sequence>
<gene>
    <name evidence="2" type="ORF">KCG34_21740</name>
</gene>